<evidence type="ECO:0008006" key="4">
    <source>
        <dbReference type="Google" id="ProtNLM"/>
    </source>
</evidence>
<evidence type="ECO:0000313" key="2">
    <source>
        <dbReference type="EMBL" id="MCM1992096.1"/>
    </source>
</evidence>
<evidence type="ECO:0000256" key="1">
    <source>
        <dbReference type="SAM" id="MobiDB-lite"/>
    </source>
</evidence>
<proteinExistence type="predicted"/>
<feature type="region of interest" description="Disordered" evidence="1">
    <location>
        <begin position="37"/>
        <end position="70"/>
    </location>
</feature>
<dbReference type="Proteomes" id="UP001056429">
    <property type="component" value="Unassembled WGS sequence"/>
</dbReference>
<dbReference type="RefSeq" id="WP_250861260.1">
    <property type="nucleotide sequence ID" value="NZ_JAGSOJ010000005.1"/>
</dbReference>
<sequence length="202" mass="22840">MIKKKIICIIMLVSIFTGCETGKNNYVNKVELDENQTKVSQENQSNESKNNETKQKGKTTENKKNNQVEKIENEIDLSEIDLSGEDKASGIKVGGYLQTNKSWNFGYKKFNGIGTIRKFKCNEDSEIEFEYSSETSEGNINVIILDEDYNILKKFGANESKTFTLNVIKDKVYSIRIIGDNAEDGKTSIKILNPDLKVEAVE</sequence>
<organism evidence="2 3">
    <name type="scientific">Oceanirhabdus seepicola</name>
    <dbReference type="NCBI Taxonomy" id="2828781"/>
    <lineage>
        <taxon>Bacteria</taxon>
        <taxon>Bacillati</taxon>
        <taxon>Bacillota</taxon>
        <taxon>Clostridia</taxon>
        <taxon>Eubacteriales</taxon>
        <taxon>Clostridiaceae</taxon>
        <taxon>Oceanirhabdus</taxon>
    </lineage>
</organism>
<evidence type="ECO:0000313" key="3">
    <source>
        <dbReference type="Proteomes" id="UP001056429"/>
    </source>
</evidence>
<dbReference type="EMBL" id="JAGSOJ010000005">
    <property type="protein sequence ID" value="MCM1992096.1"/>
    <property type="molecule type" value="Genomic_DNA"/>
</dbReference>
<name>A0A9J6P9X9_9CLOT</name>
<keyword evidence="3" id="KW-1185">Reference proteome</keyword>
<reference evidence="2" key="2">
    <citation type="submission" date="2021-04" db="EMBL/GenBank/DDBJ databases">
        <authorList>
            <person name="Dong X."/>
        </authorList>
    </citation>
    <scope>NUCLEOTIDE SEQUENCE</scope>
    <source>
        <strain evidence="2">ZWT</strain>
    </source>
</reference>
<comment type="caution">
    <text evidence="2">The sequence shown here is derived from an EMBL/GenBank/DDBJ whole genome shotgun (WGS) entry which is preliminary data.</text>
</comment>
<gene>
    <name evidence="2" type="ORF">KDK92_20400</name>
</gene>
<reference evidence="2" key="1">
    <citation type="journal article" date="2021" name="mSystems">
        <title>Bacteria and Archaea Synergistically Convert Glycine Betaine to Biogenic Methane in the Formosa Cold Seep of the South China Sea.</title>
        <authorList>
            <person name="Li L."/>
            <person name="Zhang W."/>
            <person name="Zhang S."/>
            <person name="Song L."/>
            <person name="Sun Q."/>
            <person name="Zhang H."/>
            <person name="Xiang H."/>
            <person name="Dong X."/>
        </authorList>
    </citation>
    <scope>NUCLEOTIDE SEQUENCE</scope>
    <source>
        <strain evidence="2">ZWT</strain>
    </source>
</reference>
<dbReference type="AlphaFoldDB" id="A0A9J6P9X9"/>
<accession>A0A9J6P9X9</accession>
<dbReference type="PROSITE" id="PS51257">
    <property type="entry name" value="PROKAR_LIPOPROTEIN"/>
    <property type="match status" value="1"/>
</dbReference>
<protein>
    <recommendedName>
        <fullName evidence="4">Lipoprotein</fullName>
    </recommendedName>
</protein>
<feature type="compositionally biased region" description="Basic and acidic residues" evidence="1">
    <location>
        <begin position="49"/>
        <end position="70"/>
    </location>
</feature>